<dbReference type="InterPro" id="IPR001680">
    <property type="entry name" value="WD40_rpt"/>
</dbReference>
<dbReference type="Pfam" id="PF00400">
    <property type="entry name" value="WD40"/>
    <property type="match status" value="2"/>
</dbReference>
<feature type="compositionally biased region" description="Acidic residues" evidence="9">
    <location>
        <begin position="533"/>
        <end position="542"/>
    </location>
</feature>
<evidence type="ECO:0000256" key="8">
    <source>
        <dbReference type="PROSITE-ProRule" id="PRU00221"/>
    </source>
</evidence>
<dbReference type="InterPro" id="IPR019775">
    <property type="entry name" value="WD40_repeat_CS"/>
</dbReference>
<dbReference type="GeneID" id="101858966"/>
<protein>
    <recommendedName>
        <fullName evidence="7">GATOR2 complex protein WDR24</fullName>
    </recommendedName>
</protein>
<keyword evidence="3" id="KW-0479">Metal-binding</keyword>
<sequence>MASSGKMINISNVSKLVHDKVTYNGPFKAMQYNCEGALNALAVNKDFSQVVVAGRAVFKILNIKEDCFTENTNLRVSKQKSVNLNYSAADVAWHPSDENILASAATNGSVVIWNLSKSAKSKQSAIYSEHKRSVNRVMFHATEHNQLLSASRDGIVMLHDVRKASACMKFGVLGTDSVRDAQFCPPNMGYFTFAAAYDNGGVQTWDMRRPDRCERQFMAHNGPVFSLDWHPFDKTWWLATGGRDKMVKVWEMQRGSDRASMPPCLHTITNIAPVARVKWRPHRKHHISSCSQLMDHSVNVWDVGRPYIPFAAFDGHLDVATSITWRDDCHAFLSCGQDGYIIQHIFSEAKRPADDVNLAGVDLSINGDIGYAFSDKRDHTTGSLGRNKRVPRSRQFTLASSSLCFFQNCQQMEEEGEMMILGLYEIALEYKLEGGSIVDICWHNGDVAERYKKPQVAQSWRMLAVMYSPCLVQQCTSHTSRTSSSLGKLNPAPPKEHQDKATKPALKRSREKEKKKSSQVLSQSEATSGSNDDSSDVEAESSEVDKSAPELHVGTNFLFGDGELSDAYGTAGEMNADNYDWKLQTQMLPYEAFQPRHELNPMTDTHPIMMEESEMIMPAMDSLNITPEALSEPMLTIKSSHDMEAIDFSSTVADVIKSFAEQGDVQTAVSMLIVLGDHLTLHIDEAYQESWFFAYIDLLGRYELWTVSNTVIKHSKLLGVCTLNQKSTVIHTLCAKCSRSCERAPWLCDKCKRITGLCSVCHHPVKGLMVWCQGCCHGGHIEHMREWMAISSHCPAGCGHQCEYV</sequence>
<dbReference type="SUPFAM" id="SSF50978">
    <property type="entry name" value="WD40 repeat-like"/>
    <property type="match status" value="1"/>
</dbReference>
<evidence type="ECO:0000256" key="6">
    <source>
        <dbReference type="ARBA" id="ARBA00022833"/>
    </source>
</evidence>
<keyword evidence="10" id="KW-1185">Reference proteome</keyword>
<dbReference type="PANTHER" id="PTHR46200:SF1">
    <property type="entry name" value="GATOR COMPLEX PROTEIN WDR24"/>
    <property type="match status" value="1"/>
</dbReference>
<dbReference type="SMART" id="SM00320">
    <property type="entry name" value="WD40"/>
    <property type="match status" value="6"/>
</dbReference>
<reference evidence="11" key="1">
    <citation type="submission" date="2025-08" db="UniProtKB">
        <authorList>
            <consortium name="RefSeq"/>
        </authorList>
    </citation>
    <scope>IDENTIFICATION</scope>
</reference>
<dbReference type="PROSITE" id="PS50082">
    <property type="entry name" value="WD_REPEATS_2"/>
    <property type="match status" value="2"/>
</dbReference>
<evidence type="ECO:0000256" key="2">
    <source>
        <dbReference type="ARBA" id="ARBA00022574"/>
    </source>
</evidence>
<evidence type="ECO:0000256" key="5">
    <source>
        <dbReference type="ARBA" id="ARBA00022771"/>
    </source>
</evidence>
<feature type="compositionally biased region" description="Basic and acidic residues" evidence="9">
    <location>
        <begin position="494"/>
        <end position="516"/>
    </location>
</feature>
<evidence type="ECO:0000313" key="11">
    <source>
        <dbReference type="RefSeq" id="XP_005107402.1"/>
    </source>
</evidence>
<feature type="region of interest" description="Disordered" evidence="9">
    <location>
        <begin position="481"/>
        <end position="549"/>
    </location>
</feature>
<dbReference type="PROSITE" id="PS00678">
    <property type="entry name" value="WD_REPEATS_1"/>
    <property type="match status" value="1"/>
</dbReference>
<gene>
    <name evidence="11" type="primary">LOC101858966</name>
</gene>
<dbReference type="PANTHER" id="PTHR46200">
    <property type="entry name" value="GATOR COMPLEX PROTEIN WDR24"/>
    <property type="match status" value="1"/>
</dbReference>
<dbReference type="RefSeq" id="XP_005107402.1">
    <property type="nucleotide sequence ID" value="XM_005107345.3"/>
</dbReference>
<dbReference type="PROSITE" id="PS50294">
    <property type="entry name" value="WD_REPEATS_REGION"/>
    <property type="match status" value="1"/>
</dbReference>
<keyword evidence="2 8" id="KW-0853">WD repeat</keyword>
<comment type="similarity">
    <text evidence="1">Belongs to the WD repeat WDR24 family.</text>
</comment>
<dbReference type="InterPro" id="IPR015943">
    <property type="entry name" value="WD40/YVTN_repeat-like_dom_sf"/>
</dbReference>
<dbReference type="Gene3D" id="2.130.10.10">
    <property type="entry name" value="YVTN repeat-like/Quinoprotein amine dehydrogenase"/>
    <property type="match status" value="1"/>
</dbReference>
<name>A0ABM0K2Q9_APLCA</name>
<dbReference type="CDD" id="cd16693">
    <property type="entry name" value="mRING-H2-C3H3C2_WDR24"/>
    <property type="match status" value="1"/>
</dbReference>
<feature type="repeat" description="WD" evidence="8">
    <location>
        <begin position="217"/>
        <end position="260"/>
    </location>
</feature>
<dbReference type="InterPro" id="IPR036322">
    <property type="entry name" value="WD40_repeat_dom_sf"/>
</dbReference>
<dbReference type="Proteomes" id="UP000694888">
    <property type="component" value="Unplaced"/>
</dbReference>
<organism evidence="10 11">
    <name type="scientific">Aplysia californica</name>
    <name type="common">California sea hare</name>
    <dbReference type="NCBI Taxonomy" id="6500"/>
    <lineage>
        <taxon>Eukaryota</taxon>
        <taxon>Metazoa</taxon>
        <taxon>Spiralia</taxon>
        <taxon>Lophotrochozoa</taxon>
        <taxon>Mollusca</taxon>
        <taxon>Gastropoda</taxon>
        <taxon>Heterobranchia</taxon>
        <taxon>Euthyneura</taxon>
        <taxon>Tectipleura</taxon>
        <taxon>Aplysiida</taxon>
        <taxon>Aplysioidea</taxon>
        <taxon>Aplysiidae</taxon>
        <taxon>Aplysia</taxon>
    </lineage>
</organism>
<accession>A0ABM0K2Q9</accession>
<evidence type="ECO:0000256" key="3">
    <source>
        <dbReference type="ARBA" id="ARBA00022723"/>
    </source>
</evidence>
<evidence type="ECO:0000256" key="1">
    <source>
        <dbReference type="ARBA" id="ARBA00008134"/>
    </source>
</evidence>
<feature type="repeat" description="WD" evidence="8">
    <location>
        <begin position="91"/>
        <end position="123"/>
    </location>
</feature>
<keyword evidence="6" id="KW-0862">Zinc</keyword>
<feature type="compositionally biased region" description="Polar residues" evidence="9">
    <location>
        <begin position="519"/>
        <end position="529"/>
    </location>
</feature>
<keyword evidence="4" id="KW-0677">Repeat</keyword>
<evidence type="ECO:0000256" key="7">
    <source>
        <dbReference type="ARBA" id="ARBA00040269"/>
    </source>
</evidence>
<proteinExistence type="inferred from homology"/>
<dbReference type="InterPro" id="IPR037590">
    <property type="entry name" value="WDR24"/>
</dbReference>
<evidence type="ECO:0000313" key="10">
    <source>
        <dbReference type="Proteomes" id="UP000694888"/>
    </source>
</evidence>
<keyword evidence="5" id="KW-0863">Zinc-finger</keyword>
<evidence type="ECO:0000256" key="9">
    <source>
        <dbReference type="SAM" id="MobiDB-lite"/>
    </source>
</evidence>
<evidence type="ECO:0000256" key="4">
    <source>
        <dbReference type="ARBA" id="ARBA00022737"/>
    </source>
</evidence>